<keyword evidence="6" id="KW-0675">Receptor</keyword>
<evidence type="ECO:0000259" key="9">
    <source>
        <dbReference type="PROSITE" id="PS50262"/>
    </source>
</evidence>
<dbReference type="InterPro" id="IPR000276">
    <property type="entry name" value="GPCR_Rhodpsn"/>
</dbReference>
<feature type="domain" description="G-protein coupled receptors family 1 profile" evidence="9">
    <location>
        <begin position="41"/>
        <end position="291"/>
    </location>
</feature>
<feature type="transmembrane region" description="Helical" evidence="8">
    <location>
        <begin position="191"/>
        <end position="214"/>
    </location>
</feature>
<feature type="transmembrane region" description="Helical" evidence="8">
    <location>
        <begin position="241"/>
        <end position="262"/>
    </location>
</feature>
<evidence type="ECO:0000256" key="7">
    <source>
        <dbReference type="ARBA" id="ARBA00023224"/>
    </source>
</evidence>
<dbReference type="PANTHER" id="PTHR45695">
    <property type="entry name" value="LEUCOKININ RECEPTOR-RELATED"/>
    <property type="match status" value="1"/>
</dbReference>
<dbReference type="PANTHER" id="PTHR45695:SF9">
    <property type="entry name" value="LEUCOKININ RECEPTOR"/>
    <property type="match status" value="1"/>
</dbReference>
<dbReference type="GO" id="GO:0004930">
    <property type="term" value="F:G protein-coupled receptor activity"/>
    <property type="evidence" value="ECO:0007669"/>
    <property type="project" value="UniProtKB-KW"/>
</dbReference>
<keyword evidence="7" id="KW-0807">Transducer</keyword>
<dbReference type="PRINTS" id="PR00237">
    <property type="entry name" value="GPCRRHODOPSN"/>
</dbReference>
<dbReference type="EMBL" id="MTYJ01000161">
    <property type="protein sequence ID" value="OQV11797.1"/>
    <property type="molecule type" value="Genomic_DNA"/>
</dbReference>
<keyword evidence="2 8" id="KW-0812">Transmembrane</keyword>
<feature type="transmembrane region" description="Helical" evidence="8">
    <location>
        <begin position="63"/>
        <end position="84"/>
    </location>
</feature>
<keyword evidence="11" id="KW-1185">Reference proteome</keyword>
<name>A0A1W0W9A8_HYPEX</name>
<feature type="transmembrane region" description="Helical" evidence="8">
    <location>
        <begin position="104"/>
        <end position="130"/>
    </location>
</feature>
<evidence type="ECO:0000256" key="5">
    <source>
        <dbReference type="ARBA" id="ARBA00023136"/>
    </source>
</evidence>
<evidence type="ECO:0000256" key="2">
    <source>
        <dbReference type="ARBA" id="ARBA00022692"/>
    </source>
</evidence>
<dbReference type="CDD" id="cd00637">
    <property type="entry name" value="7tm_classA_rhodopsin-like"/>
    <property type="match status" value="1"/>
</dbReference>
<sequence>MNSTHYSDFNATIAEPQQHNNPQLLGWIISVLVTNILGGVANVLLLISLFVYRPLRRSSSWALIVHCIAIDLWMTTVSVPNATIPVYLGPHYPLSRAFCTYQNLYVYSAYVAGFYAECVLAIHRLVATVLPHHFHLLTKKSAIISIIISPWIVSVLLNIFAVLGVGMEMVRNVKSGGCSTGPTASSSVNSVLFYSVFGVYFPTGVMGVCYAVVLGKTIRDVRRKANVSRVLARKWEISRTLFLSFAWHCITIYPIYVTVGFFERAYAENLALQLTLRWLTNSFSAINPVFYWTSSRLFQDGIRKVLYCQWWRKRSNTVRPRGTRSRPQLLIS</sequence>
<reference evidence="11" key="1">
    <citation type="submission" date="2017-01" db="EMBL/GenBank/DDBJ databases">
        <title>Comparative genomics of anhydrobiosis in the tardigrade Hypsibius dujardini.</title>
        <authorList>
            <person name="Yoshida Y."/>
            <person name="Koutsovoulos G."/>
            <person name="Laetsch D."/>
            <person name="Stevens L."/>
            <person name="Kumar S."/>
            <person name="Horikawa D."/>
            <person name="Ishino K."/>
            <person name="Komine S."/>
            <person name="Tomita M."/>
            <person name="Blaxter M."/>
            <person name="Arakawa K."/>
        </authorList>
    </citation>
    <scope>NUCLEOTIDE SEQUENCE [LARGE SCALE GENOMIC DNA]</scope>
    <source>
        <strain evidence="11">Z151</strain>
    </source>
</reference>
<proteinExistence type="predicted"/>
<evidence type="ECO:0000256" key="6">
    <source>
        <dbReference type="ARBA" id="ARBA00023170"/>
    </source>
</evidence>
<keyword evidence="5 8" id="KW-0472">Membrane</keyword>
<protein>
    <recommendedName>
        <fullName evidence="9">G-protein coupled receptors family 1 profile domain-containing protein</fullName>
    </recommendedName>
</protein>
<keyword evidence="4" id="KW-0297">G-protein coupled receptor</keyword>
<dbReference type="OrthoDB" id="9444602at2759"/>
<keyword evidence="3 8" id="KW-1133">Transmembrane helix</keyword>
<dbReference type="PROSITE" id="PS50262">
    <property type="entry name" value="G_PROTEIN_RECEP_F1_2"/>
    <property type="match status" value="1"/>
</dbReference>
<dbReference type="GO" id="GO:0005886">
    <property type="term" value="C:plasma membrane"/>
    <property type="evidence" value="ECO:0007669"/>
    <property type="project" value="TreeGrafter"/>
</dbReference>
<gene>
    <name evidence="10" type="ORF">BV898_13922</name>
</gene>
<evidence type="ECO:0000313" key="10">
    <source>
        <dbReference type="EMBL" id="OQV11797.1"/>
    </source>
</evidence>
<dbReference type="Gene3D" id="1.20.1070.10">
    <property type="entry name" value="Rhodopsin 7-helix transmembrane proteins"/>
    <property type="match status" value="1"/>
</dbReference>
<organism evidence="10 11">
    <name type="scientific">Hypsibius exemplaris</name>
    <name type="common">Freshwater tardigrade</name>
    <dbReference type="NCBI Taxonomy" id="2072580"/>
    <lineage>
        <taxon>Eukaryota</taxon>
        <taxon>Metazoa</taxon>
        <taxon>Ecdysozoa</taxon>
        <taxon>Tardigrada</taxon>
        <taxon>Eutardigrada</taxon>
        <taxon>Parachela</taxon>
        <taxon>Hypsibioidea</taxon>
        <taxon>Hypsibiidae</taxon>
        <taxon>Hypsibius</taxon>
    </lineage>
</organism>
<evidence type="ECO:0000256" key="4">
    <source>
        <dbReference type="ARBA" id="ARBA00023040"/>
    </source>
</evidence>
<evidence type="ECO:0000313" key="11">
    <source>
        <dbReference type="Proteomes" id="UP000192578"/>
    </source>
</evidence>
<dbReference type="Pfam" id="PF00001">
    <property type="entry name" value="7tm_1"/>
    <property type="match status" value="1"/>
</dbReference>
<feature type="transmembrane region" description="Helical" evidence="8">
    <location>
        <begin position="142"/>
        <end position="165"/>
    </location>
</feature>
<accession>A0A1W0W9A8</accession>
<dbReference type="InterPro" id="IPR017452">
    <property type="entry name" value="GPCR_Rhodpsn_7TM"/>
</dbReference>
<evidence type="ECO:0000256" key="3">
    <source>
        <dbReference type="ARBA" id="ARBA00022989"/>
    </source>
</evidence>
<dbReference type="Proteomes" id="UP000192578">
    <property type="component" value="Unassembled WGS sequence"/>
</dbReference>
<comment type="caution">
    <text evidence="10">The sequence shown here is derived from an EMBL/GenBank/DDBJ whole genome shotgun (WGS) entry which is preliminary data.</text>
</comment>
<comment type="subcellular location">
    <subcellularLocation>
        <location evidence="1">Membrane</location>
        <topology evidence="1">Multi-pass membrane protein</topology>
    </subcellularLocation>
</comment>
<dbReference type="SUPFAM" id="SSF81321">
    <property type="entry name" value="Family A G protein-coupled receptor-like"/>
    <property type="match status" value="1"/>
</dbReference>
<evidence type="ECO:0000256" key="1">
    <source>
        <dbReference type="ARBA" id="ARBA00004141"/>
    </source>
</evidence>
<dbReference type="AlphaFoldDB" id="A0A1W0W9A8"/>
<evidence type="ECO:0000256" key="8">
    <source>
        <dbReference type="SAM" id="Phobius"/>
    </source>
</evidence>
<feature type="transmembrane region" description="Helical" evidence="8">
    <location>
        <begin position="24"/>
        <end position="51"/>
    </location>
</feature>